<feature type="transmembrane region" description="Helical" evidence="1">
    <location>
        <begin position="80"/>
        <end position="103"/>
    </location>
</feature>
<comment type="caution">
    <text evidence="2">The sequence shown here is derived from an EMBL/GenBank/DDBJ whole genome shotgun (WGS) entry which is preliminary data.</text>
</comment>
<dbReference type="Gene3D" id="1.10.1760.20">
    <property type="match status" value="1"/>
</dbReference>
<evidence type="ECO:0000256" key="1">
    <source>
        <dbReference type="SAM" id="Phobius"/>
    </source>
</evidence>
<accession>A0A9D2MW15</accession>
<dbReference type="GO" id="GO:0005886">
    <property type="term" value="C:plasma membrane"/>
    <property type="evidence" value="ECO:0007669"/>
    <property type="project" value="InterPro"/>
</dbReference>
<proteinExistence type="predicted"/>
<feature type="transmembrane region" description="Helical" evidence="1">
    <location>
        <begin position="57"/>
        <end position="74"/>
    </location>
</feature>
<feature type="transmembrane region" description="Helical" evidence="1">
    <location>
        <begin position="7"/>
        <end position="27"/>
    </location>
</feature>
<keyword evidence="1" id="KW-0812">Transmembrane</keyword>
<dbReference type="InterPro" id="IPR012651">
    <property type="entry name" value="Thia_Transptr_ThiT"/>
</dbReference>
<dbReference type="GO" id="GO:0015234">
    <property type="term" value="F:thiamine transmembrane transporter activity"/>
    <property type="evidence" value="ECO:0007669"/>
    <property type="project" value="InterPro"/>
</dbReference>
<gene>
    <name evidence="2" type="ORF">H9710_04530</name>
</gene>
<reference evidence="2" key="2">
    <citation type="submission" date="2021-04" db="EMBL/GenBank/DDBJ databases">
        <authorList>
            <person name="Gilroy R."/>
        </authorList>
    </citation>
    <scope>NUCLEOTIDE SEQUENCE</scope>
    <source>
        <strain evidence="2">CHK185-1770</strain>
    </source>
</reference>
<evidence type="ECO:0000313" key="2">
    <source>
        <dbReference type="EMBL" id="HJB97828.1"/>
    </source>
</evidence>
<keyword evidence="1" id="KW-0472">Membrane</keyword>
<dbReference type="Pfam" id="PF09515">
    <property type="entry name" value="Thia_YuaJ"/>
    <property type="match status" value="1"/>
</dbReference>
<keyword evidence="1" id="KW-1133">Transmembrane helix</keyword>
<sequence length="143" mass="14980">MRQSSTRILNLVLGGIMVALGTVLSFIKPFDLPYGGSITLCSMLPTMFYGYRCGPKWGLAAGFVLSVLQLLFGLDDLKGISALMVVGSILLDYLLAFTVLGLAGMFRGKSATTPQPLLWGASSPACCGTCALSSRDGCCGLSL</sequence>
<protein>
    <submittedName>
        <fullName evidence="2">Energy-coupled thiamine transporter ThiT</fullName>
    </submittedName>
</protein>
<organism evidence="2 3">
    <name type="scientific">Candidatus Acutalibacter pullicola</name>
    <dbReference type="NCBI Taxonomy" id="2838417"/>
    <lineage>
        <taxon>Bacteria</taxon>
        <taxon>Bacillati</taxon>
        <taxon>Bacillota</taxon>
        <taxon>Clostridia</taxon>
        <taxon>Eubacteriales</taxon>
        <taxon>Acutalibacteraceae</taxon>
        <taxon>Acutalibacter</taxon>
    </lineage>
</organism>
<name>A0A9D2MW15_9FIRM</name>
<reference evidence="2" key="1">
    <citation type="journal article" date="2021" name="PeerJ">
        <title>Extensive microbial diversity within the chicken gut microbiome revealed by metagenomics and culture.</title>
        <authorList>
            <person name="Gilroy R."/>
            <person name="Ravi A."/>
            <person name="Getino M."/>
            <person name="Pursley I."/>
            <person name="Horton D.L."/>
            <person name="Alikhan N.F."/>
            <person name="Baker D."/>
            <person name="Gharbi K."/>
            <person name="Hall N."/>
            <person name="Watson M."/>
            <person name="Adriaenssens E.M."/>
            <person name="Foster-Nyarko E."/>
            <person name="Jarju S."/>
            <person name="Secka A."/>
            <person name="Antonio M."/>
            <person name="Oren A."/>
            <person name="Chaudhuri R.R."/>
            <person name="La Ragione R."/>
            <person name="Hildebrand F."/>
            <person name="Pallen M.J."/>
        </authorList>
    </citation>
    <scope>NUCLEOTIDE SEQUENCE</scope>
    <source>
        <strain evidence="2">CHK185-1770</strain>
    </source>
</reference>
<dbReference type="AlphaFoldDB" id="A0A9D2MW15"/>
<dbReference type="Proteomes" id="UP000826793">
    <property type="component" value="Unassembled WGS sequence"/>
</dbReference>
<evidence type="ECO:0000313" key="3">
    <source>
        <dbReference type="Proteomes" id="UP000826793"/>
    </source>
</evidence>
<dbReference type="EMBL" id="DWXG01000037">
    <property type="protein sequence ID" value="HJB97828.1"/>
    <property type="molecule type" value="Genomic_DNA"/>
</dbReference>